<name>A0A1B0CB58_LUTLO</name>
<reference evidence="3" key="2">
    <citation type="journal article" date="2020" name="BMC">
        <title>Leishmania infection induces a limited differential gene expression in the sand fly midgut.</title>
        <authorList>
            <person name="Coutinho-Abreu I.V."/>
            <person name="Serafim T.D."/>
            <person name="Meneses C."/>
            <person name="Kamhawi S."/>
            <person name="Oliveira F."/>
            <person name="Valenzuela J.G."/>
        </authorList>
    </citation>
    <scope>NUCLEOTIDE SEQUENCE</scope>
    <source>
        <strain evidence="3">Jacobina</strain>
        <tissue evidence="3">Midgut</tissue>
    </source>
</reference>
<evidence type="ECO:0000256" key="1">
    <source>
        <dbReference type="SAM" id="MobiDB-lite"/>
    </source>
</evidence>
<feature type="compositionally biased region" description="Low complexity" evidence="1">
    <location>
        <begin position="117"/>
        <end position="134"/>
    </location>
</feature>
<keyword evidence="5" id="KW-1185">Reference proteome</keyword>
<keyword evidence="2" id="KW-0732">Signal</keyword>
<feature type="signal peptide" evidence="2">
    <location>
        <begin position="1"/>
        <end position="28"/>
    </location>
</feature>
<dbReference type="EnsemblMetazoa" id="LLOJ001357-RA">
    <property type="protein sequence ID" value="LLOJ001357-PA"/>
    <property type="gene ID" value="LLOJ001357"/>
</dbReference>
<feature type="region of interest" description="Disordered" evidence="1">
    <location>
        <begin position="91"/>
        <end position="149"/>
    </location>
</feature>
<organism evidence="4 5">
    <name type="scientific">Lutzomyia longipalpis</name>
    <name type="common">Sand fly</name>
    <dbReference type="NCBI Taxonomy" id="7200"/>
    <lineage>
        <taxon>Eukaryota</taxon>
        <taxon>Metazoa</taxon>
        <taxon>Ecdysozoa</taxon>
        <taxon>Arthropoda</taxon>
        <taxon>Hexapoda</taxon>
        <taxon>Insecta</taxon>
        <taxon>Pterygota</taxon>
        <taxon>Neoptera</taxon>
        <taxon>Endopterygota</taxon>
        <taxon>Diptera</taxon>
        <taxon>Nematocera</taxon>
        <taxon>Psychodoidea</taxon>
        <taxon>Psychodidae</taxon>
        <taxon>Lutzomyia</taxon>
        <taxon>Lutzomyia</taxon>
    </lineage>
</organism>
<evidence type="ECO:0000313" key="4">
    <source>
        <dbReference type="EnsemblMetazoa" id="LLOJ001357-PA"/>
    </source>
</evidence>
<protein>
    <submittedName>
        <fullName evidence="3">Putative rna polymerase ii degradation factor 1</fullName>
    </submittedName>
</protein>
<proteinExistence type="predicted"/>
<accession>A0A1B0CB58</accession>
<feature type="compositionally biased region" description="Basic and acidic residues" evidence="1">
    <location>
        <begin position="432"/>
        <end position="444"/>
    </location>
</feature>
<feature type="region of interest" description="Disordered" evidence="1">
    <location>
        <begin position="421"/>
        <end position="523"/>
    </location>
</feature>
<dbReference type="VEuPathDB" id="VectorBase:LLONM1_008418"/>
<evidence type="ECO:0000256" key="2">
    <source>
        <dbReference type="SAM" id="SignalP"/>
    </source>
</evidence>
<dbReference type="PANTHER" id="PTHR47771:SF12">
    <property type="entry name" value="HL02234P-RELATED"/>
    <property type="match status" value="1"/>
</dbReference>
<reference evidence="4" key="3">
    <citation type="submission" date="2020-05" db="UniProtKB">
        <authorList>
            <consortium name="EnsemblMetazoa"/>
        </authorList>
    </citation>
    <scope>IDENTIFICATION</scope>
    <source>
        <strain evidence="4">Jacobina</strain>
    </source>
</reference>
<dbReference type="EMBL" id="AJWK01004845">
    <property type="status" value="NOT_ANNOTATED_CDS"/>
    <property type="molecule type" value="Genomic_DNA"/>
</dbReference>
<feature type="compositionally biased region" description="Polar residues" evidence="1">
    <location>
        <begin position="489"/>
        <end position="503"/>
    </location>
</feature>
<dbReference type="PANTHER" id="PTHR47771">
    <property type="entry name" value="LD27203P-RELATED"/>
    <property type="match status" value="1"/>
</dbReference>
<sequence length="646" mass="72555">MQQNGKVIHTYWEGLFLLVLSAATIAASVEDGQKQIESADEVASASDVEGAESAMQEDLAQSPSQRVERQWKVKPVKKSIPGGRRVTVHIVETGGGGGTKKNAKGPAKAPQKKQQQHKNAQTTTTTPSTPVSSTNKVKGGGSHRIDSQTHSEEIHEIILPAEQELITGHSERLVHFPKYEIIAADAESQESRREEPREKIKIKHHHHHHHHNHVKTVVKKVPVEIPVEKLVHVPVEKLVHVPKPYPVEKLVEKVVHVPVEKIVHVPKPVPVEKIVEKKIVEKIVHVPKIVEREKKVPVEIKVPYPVERVIHIPKPYPVEKIVEKVVQIPIPKPYPVVKHVHVPVEVKVPVPVHKPVPVPVERKIKVPVRVEKKVKVPVPFPVKVEIEKKIPVPYPVKIPVKVYIPQPYPVEKKVEVKVKDYTQGPSSHKSTYHKDTSYLRDPYPKETSYPKDIYPKEQYPKESYPKDSYIKDTYKQSSSEDYSPHHSYTYYQPTQSTHDQTPYGTDDSYPLYSHPPPPSQPAEHIYSVESAYTVPTYSNDYQKQDSFFDNAQARIQPISLPDSDASATEHGQQFTMAVAPPQDATGFQINVPDPSSQVDPMGFTGGDTVPQYDAAFQPLHLLHLHPSDDFHGISPEATGFSIAAQE</sequence>
<reference evidence="5" key="1">
    <citation type="submission" date="2012-05" db="EMBL/GenBank/DDBJ databases">
        <title>Whole Genome Assembly of Lutzomyia longipalpis.</title>
        <authorList>
            <person name="Richards S."/>
            <person name="Qu C."/>
            <person name="Dillon R."/>
            <person name="Worley K."/>
            <person name="Scherer S."/>
            <person name="Batterton M."/>
            <person name="Taylor A."/>
            <person name="Hawes A."/>
            <person name="Hernandez B."/>
            <person name="Kovar C."/>
            <person name="Mandapat C."/>
            <person name="Pham C."/>
            <person name="Qu C."/>
            <person name="Jing C."/>
            <person name="Bess C."/>
            <person name="Bandaranaike D."/>
            <person name="Ngo D."/>
            <person name="Ongeri F."/>
            <person name="Arias F."/>
            <person name="Lara F."/>
            <person name="Weissenberger G."/>
            <person name="Kamau G."/>
            <person name="Han H."/>
            <person name="Shen H."/>
            <person name="Dinh H."/>
            <person name="Khalil I."/>
            <person name="Jones J."/>
            <person name="Shafer J."/>
            <person name="Jayaseelan J."/>
            <person name="Quiroz J."/>
            <person name="Blankenburg K."/>
            <person name="Nguyen L."/>
            <person name="Jackson L."/>
            <person name="Francisco L."/>
            <person name="Tang L.-Y."/>
            <person name="Pu L.-L."/>
            <person name="Perales L."/>
            <person name="Lorensuhewa L."/>
            <person name="Munidasa M."/>
            <person name="Coyle M."/>
            <person name="Taylor M."/>
            <person name="Puazo M."/>
            <person name="Firestine M."/>
            <person name="Scheel M."/>
            <person name="Javaid M."/>
            <person name="Wang M."/>
            <person name="Li M."/>
            <person name="Tabassum N."/>
            <person name="Saada N."/>
            <person name="Osuji N."/>
            <person name="Aqrawi P."/>
            <person name="Fu Q."/>
            <person name="Thornton R."/>
            <person name="Raj R."/>
            <person name="Goodspeed R."/>
            <person name="Mata R."/>
            <person name="Najjar R."/>
            <person name="Gubbala S."/>
            <person name="Lee S."/>
            <person name="Denson S."/>
            <person name="Patil S."/>
            <person name="Macmil S."/>
            <person name="Qi S."/>
            <person name="Matskevitch T."/>
            <person name="Palculict T."/>
            <person name="Mathew T."/>
            <person name="Vee V."/>
            <person name="Velamala V."/>
            <person name="Korchina V."/>
            <person name="Cai W."/>
            <person name="Liu W."/>
            <person name="Dai W."/>
            <person name="Zou X."/>
            <person name="Zhu Y."/>
            <person name="Zhang Y."/>
            <person name="Wu Y.-Q."/>
            <person name="Xin Y."/>
            <person name="Nazarath L."/>
            <person name="Kovar C."/>
            <person name="Han Y."/>
            <person name="Muzny D."/>
            <person name="Gibbs R."/>
        </authorList>
    </citation>
    <scope>NUCLEOTIDE SEQUENCE [LARGE SCALE GENOMIC DNA]</scope>
    <source>
        <strain evidence="5">Jacobina</strain>
    </source>
</reference>
<feature type="compositionally biased region" description="Basic and acidic residues" evidence="1">
    <location>
        <begin position="453"/>
        <end position="474"/>
    </location>
</feature>
<feature type="region of interest" description="Disordered" evidence="1">
    <location>
        <begin position="46"/>
        <end position="67"/>
    </location>
</feature>
<evidence type="ECO:0000313" key="5">
    <source>
        <dbReference type="Proteomes" id="UP000092461"/>
    </source>
</evidence>
<dbReference type="EMBL" id="GITU01007952">
    <property type="protein sequence ID" value="MBC1176655.1"/>
    <property type="molecule type" value="Transcribed_RNA"/>
</dbReference>
<dbReference type="VEuPathDB" id="VectorBase:LLOJ001357"/>
<dbReference type="Proteomes" id="UP000092461">
    <property type="component" value="Unassembled WGS sequence"/>
</dbReference>
<feature type="chain" id="PRO_5044555210" evidence="2">
    <location>
        <begin position="29"/>
        <end position="646"/>
    </location>
</feature>
<evidence type="ECO:0000313" key="3">
    <source>
        <dbReference type="EMBL" id="MBC1176655.1"/>
    </source>
</evidence>
<dbReference type="AlphaFoldDB" id="A0A1B0CB58"/>